<proteinExistence type="predicted"/>
<keyword evidence="3" id="KW-1185">Reference proteome</keyword>
<organism evidence="1">
    <name type="scientific">Polynucleobacter yangtzensis</name>
    <dbReference type="NCBI Taxonomy" id="1743159"/>
    <lineage>
        <taxon>Bacteria</taxon>
        <taxon>Pseudomonadati</taxon>
        <taxon>Pseudomonadota</taxon>
        <taxon>Betaproteobacteria</taxon>
        <taxon>Burkholderiales</taxon>
        <taxon>Burkholderiaceae</taxon>
        <taxon>Polynucleobacter</taxon>
    </lineage>
</organism>
<evidence type="ECO:0000313" key="2">
    <source>
        <dbReference type="EMBL" id="BDT78686.1"/>
    </source>
</evidence>
<evidence type="ECO:0000313" key="3">
    <source>
        <dbReference type="Proteomes" id="UP001211204"/>
    </source>
</evidence>
<dbReference type="EMBL" id="AP026974">
    <property type="protein sequence ID" value="BDT78686.1"/>
    <property type="molecule type" value="Genomic_DNA"/>
</dbReference>
<reference evidence="1 3" key="1">
    <citation type="submission" date="2022-11" db="EMBL/GenBank/DDBJ databases">
        <title>Complete Genome Sequences of three Polynucleobacter sp. Subcluster PnecC Strains KF022, KF023, and KF032 Isolated from a Shallow Eutrophic Lake in Japan.</title>
        <authorList>
            <person name="Ogata Y."/>
            <person name="Watanabe K."/>
            <person name="Takemine S."/>
            <person name="Shindo C."/>
            <person name="Kurokawa R."/>
            <person name="Suda W."/>
        </authorList>
    </citation>
    <scope>NUCLEOTIDE SEQUENCE</scope>
    <source>
        <strain evidence="1">KF023</strain>
        <strain evidence="2 3">KF032</strain>
    </source>
</reference>
<evidence type="ECO:0000313" key="1">
    <source>
        <dbReference type="EMBL" id="BDT76833.1"/>
    </source>
</evidence>
<dbReference type="Proteomes" id="UP001211097">
    <property type="component" value="Chromosome"/>
</dbReference>
<dbReference type="EMBL" id="AP026973">
    <property type="protein sequence ID" value="BDT76833.1"/>
    <property type="molecule type" value="Genomic_DNA"/>
</dbReference>
<dbReference type="KEGG" id="pyt:PKF023_06360"/>
<accession>A0A9C7FJQ6</accession>
<dbReference type="Proteomes" id="UP001211204">
    <property type="component" value="Chromosome"/>
</dbReference>
<gene>
    <name evidence="1" type="ORF">PKF023_06360</name>
    <name evidence="2" type="ORF">PKF032_05740</name>
</gene>
<dbReference type="AlphaFoldDB" id="A0A9C7FJQ6"/>
<sequence>MALSNIWRLRSAVPIRFLVGVATPAEISALFGLETLSSVKRMGSQGLSEFGLIDQKLNNGTLLNNW</sequence>
<protein>
    <submittedName>
        <fullName evidence="1">Uncharacterized protein</fullName>
    </submittedName>
</protein>
<name>A0A9C7FJQ6_9BURK</name>